<comment type="caution">
    <text evidence="1">The sequence shown here is derived from an EMBL/GenBank/DDBJ whole genome shotgun (WGS) entry which is preliminary data.</text>
</comment>
<name>A0A7W4K507_9PROT</name>
<evidence type="ECO:0000313" key="2">
    <source>
        <dbReference type="Proteomes" id="UP000578030"/>
    </source>
</evidence>
<protein>
    <submittedName>
        <fullName evidence="1">3-keto-5-aminohexanoate cleavage protein</fullName>
    </submittedName>
</protein>
<accession>A0A7W4K507</accession>
<proteinExistence type="predicted"/>
<reference evidence="1 2" key="1">
    <citation type="submission" date="2020-04" db="EMBL/GenBank/DDBJ databases">
        <title>Description of novel Gluconacetobacter.</title>
        <authorList>
            <person name="Sombolestani A."/>
        </authorList>
    </citation>
    <scope>NUCLEOTIDE SEQUENCE [LARGE SCALE GENOMIC DNA]</scope>
    <source>
        <strain evidence="1 2">LMG 27802</strain>
    </source>
</reference>
<dbReference type="AlphaFoldDB" id="A0A7W4K507"/>
<dbReference type="InterPro" id="IPR008567">
    <property type="entry name" value="BKACE"/>
</dbReference>
<keyword evidence="2" id="KW-1185">Reference proteome</keyword>
<gene>
    <name evidence="1" type="ORF">HLH28_02830</name>
</gene>
<dbReference type="GO" id="GO:0043720">
    <property type="term" value="F:3-keto-5-aminohexanoate cleavage activity"/>
    <property type="evidence" value="ECO:0007669"/>
    <property type="project" value="InterPro"/>
</dbReference>
<dbReference type="Proteomes" id="UP000578030">
    <property type="component" value="Unassembled WGS sequence"/>
</dbReference>
<dbReference type="Pfam" id="PF05853">
    <property type="entry name" value="BKACE"/>
    <property type="match status" value="1"/>
</dbReference>
<evidence type="ECO:0000313" key="1">
    <source>
        <dbReference type="EMBL" id="MBB2200521.1"/>
    </source>
</evidence>
<dbReference type="Gene3D" id="3.20.20.70">
    <property type="entry name" value="Aldolase class I"/>
    <property type="match status" value="1"/>
</dbReference>
<dbReference type="PANTHER" id="PTHR37418:SF1">
    <property type="entry name" value="3-KETO-5-AMINOHEXANOATE CLEAVAGE PROTEIN"/>
    <property type="match status" value="1"/>
</dbReference>
<dbReference type="EMBL" id="JABEQM010000002">
    <property type="protein sequence ID" value="MBB2200521.1"/>
    <property type="molecule type" value="Genomic_DNA"/>
</dbReference>
<dbReference type="PANTHER" id="PTHR37418">
    <property type="entry name" value="3-KETO-5-AMINOHEXANOATE CLEAVAGE ENZYME-RELATED"/>
    <property type="match status" value="1"/>
</dbReference>
<organism evidence="1 2">
    <name type="scientific">Gluconacetobacter tumulisoli</name>
    <dbReference type="NCBI Taxonomy" id="1286189"/>
    <lineage>
        <taxon>Bacteria</taxon>
        <taxon>Pseudomonadati</taxon>
        <taxon>Pseudomonadota</taxon>
        <taxon>Alphaproteobacteria</taxon>
        <taxon>Acetobacterales</taxon>
        <taxon>Acetobacteraceae</taxon>
        <taxon>Gluconacetobacter</taxon>
    </lineage>
</organism>
<dbReference type="RefSeq" id="WP_182954199.1">
    <property type="nucleotide sequence ID" value="NZ_JABEQM010000002.1"/>
</dbReference>
<dbReference type="InterPro" id="IPR013785">
    <property type="entry name" value="Aldolase_TIM"/>
</dbReference>
<sequence length="241" mass="26379">MIIQACLNGARPKGFHPSLPLTAEDMARDGAACVSAGAAELHFHPRVTPDREGLAAVDETILAVRKACPGTLLGVSTGAWIEGDEHETRSRIAAWRHPPDYASVNLAESDAPAIMELLRQRHIGIEAGLATAADAERFVRLRNRDGVLRVLVEIEEQDFPSARRAAEDIVAILERSDIGRPVLLHGLDATMWPLLELARRRRWSTRIGLEDGRFLGDGSVARDNPHLVAEAVRLFRRDGGT</sequence>